<dbReference type="Proteomes" id="UP000561459">
    <property type="component" value="Unassembled WGS sequence"/>
</dbReference>
<dbReference type="RefSeq" id="WP_183616258.1">
    <property type="nucleotide sequence ID" value="NZ_JACIDY010000002.1"/>
</dbReference>
<sequence length="142" mass="15332">MLGIARVAALGILWAITVVQGSKRDRAIASVFVIATLLEDAVPDANGPGMWRDLPVMIEMIEMIALSALAIISDRQYPLWIGGGQIIVVIFEAISTVSIGSWEAACRMIVEWGHGVQFAALAVGVVVTWKRKRSMTLRTGQA</sequence>
<accession>A0A7W6C308</accession>
<keyword evidence="1" id="KW-0812">Transmembrane</keyword>
<reference evidence="2 3" key="1">
    <citation type="submission" date="2020-08" db="EMBL/GenBank/DDBJ databases">
        <title>Genomic Encyclopedia of Type Strains, Phase IV (KMG-IV): sequencing the most valuable type-strain genomes for metagenomic binning, comparative biology and taxonomic classification.</title>
        <authorList>
            <person name="Goeker M."/>
        </authorList>
    </citation>
    <scope>NUCLEOTIDE SEQUENCE [LARGE SCALE GENOMIC DNA]</scope>
    <source>
        <strain evidence="2 3">DSM 27568</strain>
    </source>
</reference>
<organism evidence="2 3">
    <name type="scientific">Novosphingobium fluoreni</name>
    <dbReference type="NCBI Taxonomy" id="1391222"/>
    <lineage>
        <taxon>Bacteria</taxon>
        <taxon>Pseudomonadati</taxon>
        <taxon>Pseudomonadota</taxon>
        <taxon>Alphaproteobacteria</taxon>
        <taxon>Sphingomonadales</taxon>
        <taxon>Sphingomonadaceae</taxon>
        <taxon>Novosphingobium</taxon>
    </lineage>
</organism>
<feature type="transmembrane region" description="Helical" evidence="1">
    <location>
        <begin position="54"/>
        <end position="72"/>
    </location>
</feature>
<gene>
    <name evidence="2" type="ORF">GGR39_001175</name>
</gene>
<protein>
    <submittedName>
        <fullName evidence="2">Uncharacterized protein</fullName>
    </submittedName>
</protein>
<keyword evidence="3" id="KW-1185">Reference proteome</keyword>
<dbReference type="AlphaFoldDB" id="A0A7W6C308"/>
<evidence type="ECO:0000313" key="2">
    <source>
        <dbReference type="EMBL" id="MBB3939535.1"/>
    </source>
</evidence>
<keyword evidence="1" id="KW-0472">Membrane</keyword>
<name>A0A7W6C308_9SPHN</name>
<feature type="transmembrane region" description="Helical" evidence="1">
    <location>
        <begin position="79"/>
        <end position="100"/>
    </location>
</feature>
<evidence type="ECO:0000313" key="3">
    <source>
        <dbReference type="Proteomes" id="UP000561459"/>
    </source>
</evidence>
<comment type="caution">
    <text evidence="2">The sequence shown here is derived from an EMBL/GenBank/DDBJ whole genome shotgun (WGS) entry which is preliminary data.</text>
</comment>
<dbReference type="EMBL" id="JACIDY010000002">
    <property type="protein sequence ID" value="MBB3939535.1"/>
    <property type="molecule type" value="Genomic_DNA"/>
</dbReference>
<evidence type="ECO:0000256" key="1">
    <source>
        <dbReference type="SAM" id="Phobius"/>
    </source>
</evidence>
<proteinExistence type="predicted"/>
<keyword evidence="1" id="KW-1133">Transmembrane helix</keyword>
<feature type="transmembrane region" description="Helical" evidence="1">
    <location>
        <begin position="112"/>
        <end position="129"/>
    </location>
</feature>